<protein>
    <submittedName>
        <fullName evidence="2">Uncharacterized protein</fullName>
    </submittedName>
</protein>
<sequence length="191" mass="21089">MKNFFQQQGFSLVETLVAIALLLLVVTGPMKIITDANHSTSFASEQVVAFFLAQEGLELAQKGRDDLMLQYFKGNISDPWTKFKTDFNKCIGSGKQCGLTIGDTAAATIGITNCDILTNCRLYLDSTPGRSLYVYNSAGNNQTLFTRTIQMYPNGNKEVKVVSTVTWRTGSLIAGQKVELITYLENVYDTN</sequence>
<keyword evidence="1" id="KW-0472">Membrane</keyword>
<keyword evidence="1" id="KW-1133">Transmembrane helix</keyword>
<dbReference type="InterPro" id="IPR012902">
    <property type="entry name" value="N_methyl_site"/>
</dbReference>
<evidence type="ECO:0000313" key="2">
    <source>
        <dbReference type="EMBL" id="OGG88972.1"/>
    </source>
</evidence>
<dbReference type="NCBIfam" id="TIGR02532">
    <property type="entry name" value="IV_pilin_GFxxxE"/>
    <property type="match status" value="1"/>
</dbReference>
<comment type="caution">
    <text evidence="2">The sequence shown here is derived from an EMBL/GenBank/DDBJ whole genome shotgun (WGS) entry which is preliminary data.</text>
</comment>
<dbReference type="Pfam" id="PF07963">
    <property type="entry name" value="N_methyl"/>
    <property type="match status" value="1"/>
</dbReference>
<keyword evidence="1" id="KW-0812">Transmembrane</keyword>
<feature type="transmembrane region" description="Helical" evidence="1">
    <location>
        <begin position="12"/>
        <end position="30"/>
    </location>
</feature>
<accession>A0A1F6FSW8</accession>
<organism evidence="2 3">
    <name type="scientific">Candidatus Kaiserbacteria bacterium RIFOXYD1_FULL_42_15</name>
    <dbReference type="NCBI Taxonomy" id="1798532"/>
    <lineage>
        <taxon>Bacteria</taxon>
        <taxon>Candidatus Kaiseribacteriota</taxon>
    </lineage>
</organism>
<proteinExistence type="predicted"/>
<gene>
    <name evidence="2" type="ORF">A2592_01570</name>
</gene>
<reference evidence="2 3" key="1">
    <citation type="journal article" date="2016" name="Nat. Commun.">
        <title>Thousands of microbial genomes shed light on interconnected biogeochemical processes in an aquifer system.</title>
        <authorList>
            <person name="Anantharaman K."/>
            <person name="Brown C.T."/>
            <person name="Hug L.A."/>
            <person name="Sharon I."/>
            <person name="Castelle C.J."/>
            <person name="Probst A.J."/>
            <person name="Thomas B.C."/>
            <person name="Singh A."/>
            <person name="Wilkins M.J."/>
            <person name="Karaoz U."/>
            <person name="Brodie E.L."/>
            <person name="Williams K.H."/>
            <person name="Hubbard S.S."/>
            <person name="Banfield J.F."/>
        </authorList>
    </citation>
    <scope>NUCLEOTIDE SEQUENCE [LARGE SCALE GENOMIC DNA]</scope>
</reference>
<dbReference type="Proteomes" id="UP000179230">
    <property type="component" value="Unassembled WGS sequence"/>
</dbReference>
<name>A0A1F6FSW8_9BACT</name>
<evidence type="ECO:0000313" key="3">
    <source>
        <dbReference type="Proteomes" id="UP000179230"/>
    </source>
</evidence>
<dbReference type="EMBL" id="MFMT01000009">
    <property type="protein sequence ID" value="OGG88972.1"/>
    <property type="molecule type" value="Genomic_DNA"/>
</dbReference>
<evidence type="ECO:0000256" key="1">
    <source>
        <dbReference type="SAM" id="Phobius"/>
    </source>
</evidence>
<dbReference type="AlphaFoldDB" id="A0A1F6FSW8"/>